<comment type="cofactor">
    <cofactor evidence="12 13">
        <name>Fe cation</name>
        <dbReference type="ChEBI" id="CHEBI:24875"/>
    </cofactor>
    <text evidence="12 13">Binds 2 iron ions per subunit.</text>
</comment>
<protein>
    <recommendedName>
        <fullName evidence="5 13">Inositol oxygenase</fullName>
        <ecNumber evidence="4 13">1.13.99.1</ecNumber>
    </recommendedName>
    <alternativeName>
        <fullName evidence="10 13">Myo-inositol oxygenase</fullName>
    </alternativeName>
</protein>
<evidence type="ECO:0000256" key="1">
    <source>
        <dbReference type="ARBA" id="ARBA00004496"/>
    </source>
</evidence>
<evidence type="ECO:0000256" key="11">
    <source>
        <dbReference type="ARBA" id="ARBA00048271"/>
    </source>
</evidence>
<evidence type="ECO:0000256" key="13">
    <source>
        <dbReference type="RuleBase" id="RU367039"/>
    </source>
</evidence>
<evidence type="ECO:0000256" key="7">
    <source>
        <dbReference type="ARBA" id="ARBA00022723"/>
    </source>
</evidence>
<dbReference type="GO" id="GO:0050113">
    <property type="term" value="F:inositol oxygenase activity"/>
    <property type="evidence" value="ECO:0007669"/>
    <property type="project" value="UniProtKB-UniRule"/>
</dbReference>
<keyword evidence="8 13" id="KW-0560">Oxidoreductase</keyword>
<keyword evidence="9 12" id="KW-0408">Iron</keyword>
<reference evidence="14 15" key="1">
    <citation type="submission" date="2024-05" db="EMBL/GenBank/DDBJ databases">
        <authorList>
            <person name="Wallberg A."/>
        </authorList>
    </citation>
    <scope>NUCLEOTIDE SEQUENCE [LARGE SCALE GENOMIC DNA]</scope>
</reference>
<dbReference type="GO" id="GO:0005506">
    <property type="term" value="F:iron ion binding"/>
    <property type="evidence" value="ECO:0007669"/>
    <property type="project" value="InterPro"/>
</dbReference>
<evidence type="ECO:0000313" key="15">
    <source>
        <dbReference type="Proteomes" id="UP001497623"/>
    </source>
</evidence>
<organism evidence="14 15">
    <name type="scientific">Meganyctiphanes norvegica</name>
    <name type="common">Northern krill</name>
    <name type="synonym">Thysanopoda norvegica</name>
    <dbReference type="NCBI Taxonomy" id="48144"/>
    <lineage>
        <taxon>Eukaryota</taxon>
        <taxon>Metazoa</taxon>
        <taxon>Ecdysozoa</taxon>
        <taxon>Arthropoda</taxon>
        <taxon>Crustacea</taxon>
        <taxon>Multicrustacea</taxon>
        <taxon>Malacostraca</taxon>
        <taxon>Eumalacostraca</taxon>
        <taxon>Eucarida</taxon>
        <taxon>Euphausiacea</taxon>
        <taxon>Euphausiidae</taxon>
        <taxon>Meganyctiphanes</taxon>
    </lineage>
</organism>
<evidence type="ECO:0000313" key="14">
    <source>
        <dbReference type="EMBL" id="CAL4083367.1"/>
    </source>
</evidence>
<dbReference type="PANTHER" id="PTHR12588">
    <property type="entry name" value="MYOINOSITOL OXYGENASE"/>
    <property type="match status" value="1"/>
</dbReference>
<evidence type="ECO:0000256" key="10">
    <source>
        <dbReference type="ARBA" id="ARBA00029668"/>
    </source>
</evidence>
<comment type="subcellular location">
    <subcellularLocation>
        <location evidence="1 13">Cytoplasm</location>
    </subcellularLocation>
</comment>
<keyword evidence="7 12" id="KW-0479">Metal-binding</keyword>
<comment type="catalytic activity">
    <reaction evidence="11 13">
        <text>myo-inositol + O2 = D-glucuronate + H2O + H(+)</text>
        <dbReference type="Rhea" id="RHEA:23696"/>
        <dbReference type="ChEBI" id="CHEBI:15377"/>
        <dbReference type="ChEBI" id="CHEBI:15378"/>
        <dbReference type="ChEBI" id="CHEBI:15379"/>
        <dbReference type="ChEBI" id="CHEBI:17268"/>
        <dbReference type="ChEBI" id="CHEBI:58720"/>
        <dbReference type="EC" id="1.13.99.1"/>
    </reaction>
</comment>
<dbReference type="InterPro" id="IPR007828">
    <property type="entry name" value="Inositol_oxygenase"/>
</dbReference>
<feature type="binding site" evidence="12">
    <location>
        <position position="102"/>
    </location>
    <ligand>
        <name>Fe cation</name>
        <dbReference type="ChEBI" id="CHEBI:24875"/>
        <label>1</label>
    </ligand>
</feature>
<feature type="binding site" evidence="12">
    <location>
        <position position="257"/>
    </location>
    <ligand>
        <name>Fe cation</name>
        <dbReference type="ChEBI" id="CHEBI:24875"/>
        <label>1</label>
    </ligand>
</feature>
<feature type="binding site" evidence="12">
    <location>
        <position position="198"/>
    </location>
    <ligand>
        <name>Fe cation</name>
        <dbReference type="ChEBI" id="CHEBI:24875"/>
        <label>1</label>
    </ligand>
</feature>
<evidence type="ECO:0000256" key="2">
    <source>
        <dbReference type="ARBA" id="ARBA00005167"/>
    </source>
</evidence>
<evidence type="ECO:0000256" key="4">
    <source>
        <dbReference type="ARBA" id="ARBA00011919"/>
    </source>
</evidence>
<keyword evidence="15" id="KW-1185">Reference proteome</keyword>
<dbReference type="PANTHER" id="PTHR12588:SF0">
    <property type="entry name" value="INOSITOL OXYGENASE"/>
    <property type="match status" value="1"/>
</dbReference>
<dbReference type="EC" id="1.13.99.1" evidence="4 13"/>
<comment type="similarity">
    <text evidence="3 13">Belongs to the myo-inositol oxygenase family.</text>
</comment>
<dbReference type="AlphaFoldDB" id="A0AAV2QJR9"/>
<feature type="binding site" evidence="12">
    <location>
        <position position="128"/>
    </location>
    <ligand>
        <name>Fe cation</name>
        <dbReference type="ChEBI" id="CHEBI:24875"/>
        <label>1</label>
    </ligand>
</feature>
<gene>
    <name evidence="14" type="ORF">MNOR_LOCUS12139</name>
</gene>
<feature type="binding site" evidence="12">
    <location>
        <position position="127"/>
    </location>
    <ligand>
        <name>Fe cation</name>
        <dbReference type="ChEBI" id="CHEBI:24875"/>
        <label>1</label>
    </ligand>
</feature>
<dbReference type="Proteomes" id="UP001497623">
    <property type="component" value="Unassembled WGS sequence"/>
</dbReference>
<evidence type="ECO:0000256" key="12">
    <source>
        <dbReference type="PIRSR" id="PIRSR607828-2"/>
    </source>
</evidence>
<dbReference type="GO" id="GO:0019310">
    <property type="term" value="P:inositol catabolic process"/>
    <property type="evidence" value="ECO:0007669"/>
    <property type="project" value="UniProtKB-UniRule"/>
</dbReference>
<feature type="binding site" evidence="12">
    <location>
        <position position="224"/>
    </location>
    <ligand>
        <name>Fe cation</name>
        <dbReference type="ChEBI" id="CHEBI:24875"/>
        <label>1</label>
    </ligand>
</feature>
<evidence type="ECO:0000256" key="8">
    <source>
        <dbReference type="ARBA" id="ARBA00023002"/>
    </source>
</evidence>
<comment type="caution">
    <text evidence="14">The sequence shown here is derived from an EMBL/GenBank/DDBJ whole genome shotgun (WGS) entry which is preliminary data.</text>
</comment>
<proteinExistence type="inferred from homology"/>
<evidence type="ECO:0000256" key="6">
    <source>
        <dbReference type="ARBA" id="ARBA00022490"/>
    </source>
</evidence>
<keyword evidence="6 13" id="KW-0963">Cytoplasm</keyword>
<dbReference type="GO" id="GO:0005737">
    <property type="term" value="C:cytoplasm"/>
    <property type="evidence" value="ECO:0007669"/>
    <property type="project" value="UniProtKB-SubCell"/>
</dbReference>
<evidence type="ECO:0000256" key="3">
    <source>
        <dbReference type="ARBA" id="ARBA00005286"/>
    </source>
</evidence>
<dbReference type="Pfam" id="PF05153">
    <property type="entry name" value="MIOX"/>
    <property type="match status" value="1"/>
</dbReference>
<feature type="non-terminal residue" evidence="14">
    <location>
        <position position="289"/>
    </location>
</feature>
<evidence type="ECO:0000256" key="5">
    <source>
        <dbReference type="ARBA" id="ARBA00019269"/>
    </source>
</evidence>
<evidence type="ECO:0000256" key="9">
    <source>
        <dbReference type="ARBA" id="ARBA00023004"/>
    </source>
</evidence>
<sequence>MSGATKIMMLDPSEIIRPEKVQAETGWTFRDFPEESDDPIKQRVKKTYLDMHTYQTVDYVKRKHEEWRKFNKFESTIMAALEKLNDLIDEADPDTSVPNIVHAFQTAERIREAHPDKEWFHLTGLIHDLGKIMAFYGEPQFSTVGDTFVVGCEFAPSIVYRNSTFHHNRDLNNPKYNTKYGMYPPNCGLDNVYVSWGHDEYMYHMLKHNNATLPDEALYMIRYHSFYPWHDGGDYMHLCNNYDMQMIKWIKEFNKFDLYTKQEKIPDIEVLKPYYQGLIDKFCPGLLKW</sequence>
<name>A0AAV2QJR9_MEGNR</name>
<dbReference type="Gene3D" id="1.10.3210.10">
    <property type="entry name" value="Hypothetical protein af1432"/>
    <property type="match status" value="1"/>
</dbReference>
<accession>A0AAV2QJR9</accession>
<dbReference type="SUPFAM" id="SSF109604">
    <property type="entry name" value="HD-domain/PDEase-like"/>
    <property type="match status" value="1"/>
</dbReference>
<dbReference type="EMBL" id="CAXKWB010006569">
    <property type="protein sequence ID" value="CAL4083367.1"/>
    <property type="molecule type" value="Genomic_DNA"/>
</dbReference>
<comment type="pathway">
    <text evidence="2 13">Polyol metabolism; myo-inositol degradation into D-glucuronate; D-glucuronate from myo-inositol: step 1/1.</text>
</comment>